<dbReference type="Gene3D" id="3.90.1200.10">
    <property type="match status" value="1"/>
</dbReference>
<feature type="domain" description="Aminoglycoside phosphotransferase" evidence="1">
    <location>
        <begin position="34"/>
        <end position="253"/>
    </location>
</feature>
<evidence type="ECO:0000259" key="1">
    <source>
        <dbReference type="Pfam" id="PF01636"/>
    </source>
</evidence>
<keyword evidence="3" id="KW-1185">Reference proteome</keyword>
<comment type="caution">
    <text evidence="2">The sequence shown here is derived from an EMBL/GenBank/DDBJ whole genome shotgun (WGS) entry which is preliminary data.</text>
</comment>
<dbReference type="InterPro" id="IPR002575">
    <property type="entry name" value="Aminoglycoside_PTrfase"/>
</dbReference>
<dbReference type="AlphaFoldDB" id="A0A4V6BIH2"/>
<organism evidence="2 3">
    <name type="scientific">Dyadobacter frigoris</name>
    <dbReference type="NCBI Taxonomy" id="2576211"/>
    <lineage>
        <taxon>Bacteria</taxon>
        <taxon>Pseudomonadati</taxon>
        <taxon>Bacteroidota</taxon>
        <taxon>Cytophagia</taxon>
        <taxon>Cytophagales</taxon>
        <taxon>Spirosomataceae</taxon>
        <taxon>Dyadobacter</taxon>
    </lineage>
</organism>
<dbReference type="OrthoDB" id="179763at2"/>
<dbReference type="SUPFAM" id="SSF56112">
    <property type="entry name" value="Protein kinase-like (PK-like)"/>
    <property type="match status" value="1"/>
</dbReference>
<proteinExistence type="predicted"/>
<dbReference type="PANTHER" id="PTHR40086:SF1">
    <property type="entry name" value="CELL CYCLE REGULATOR CCRZ"/>
    <property type="match status" value="1"/>
</dbReference>
<evidence type="ECO:0000313" key="2">
    <source>
        <dbReference type="EMBL" id="TKT89453.1"/>
    </source>
</evidence>
<sequence length="341" mass="38769">METSFLPSIMPAEKLKAVEKALLDTFGDVNLTDVTSIKGGLSGSLVYKIAMDSQSYILKIDMDASPVSGDNTFNCLETASQAGVAPKVYYLNKSEGISVTAFINNVPLRAVYNSPDLLFTELAKTIRLIHQMPLFEKEKNLLVTIDTLVTEFRKSGMLAGPILDECFDYFDVIRKHYPWHDSDNVSSHNDLNPSNITCDGERIWVIDWDVASQSDRYVDLATTANFFVHTDEQERYFLENYFEGVLDEYKTARFFLMRQTCRIVYAMLMFKLADKLKPAGENHGNDMEVPDLKEIGERMRAGTMQISSYEGQMIFGKAMINESLKNMRLPRFNLSIDIMNR</sequence>
<dbReference type="RefSeq" id="WP_137342590.1">
    <property type="nucleotide sequence ID" value="NZ_SZVO01000012.1"/>
</dbReference>
<reference evidence="2 3" key="1">
    <citation type="submission" date="2019-05" db="EMBL/GenBank/DDBJ databases">
        <title>Dyadobacter AR-3-8 sp. nov., isolated from arctic soil.</title>
        <authorList>
            <person name="Chaudhary D.K."/>
        </authorList>
    </citation>
    <scope>NUCLEOTIDE SEQUENCE [LARGE SCALE GENOMIC DNA]</scope>
    <source>
        <strain evidence="2 3">AR-3-8</strain>
    </source>
</reference>
<dbReference type="Gene3D" id="3.30.200.20">
    <property type="entry name" value="Phosphorylase Kinase, domain 1"/>
    <property type="match status" value="1"/>
</dbReference>
<dbReference type="EMBL" id="SZVO01000012">
    <property type="protein sequence ID" value="TKT89453.1"/>
    <property type="molecule type" value="Genomic_DNA"/>
</dbReference>
<dbReference type="InterPro" id="IPR011009">
    <property type="entry name" value="Kinase-like_dom_sf"/>
</dbReference>
<dbReference type="Proteomes" id="UP000304900">
    <property type="component" value="Unassembled WGS sequence"/>
</dbReference>
<dbReference type="Pfam" id="PF01636">
    <property type="entry name" value="APH"/>
    <property type="match status" value="1"/>
</dbReference>
<dbReference type="PANTHER" id="PTHR40086">
    <property type="entry name" value="PHOSPHOTRANSFERASE YTMP-RELATED"/>
    <property type="match status" value="1"/>
</dbReference>
<dbReference type="InterPro" id="IPR052077">
    <property type="entry name" value="CcrZ_PhaseVar_Mediator"/>
</dbReference>
<protein>
    <recommendedName>
        <fullName evidence="1">Aminoglycoside phosphotransferase domain-containing protein</fullName>
    </recommendedName>
</protein>
<gene>
    <name evidence="2" type="ORF">FDK13_24220</name>
</gene>
<name>A0A4V6BIH2_9BACT</name>
<accession>A0A4V6BIH2</accession>
<evidence type="ECO:0000313" key="3">
    <source>
        <dbReference type="Proteomes" id="UP000304900"/>
    </source>
</evidence>